<dbReference type="Gene3D" id="1.10.510.10">
    <property type="entry name" value="Transferase(Phosphotransferase) domain 1"/>
    <property type="match status" value="1"/>
</dbReference>
<dbReference type="Gene3D" id="3.30.200.20">
    <property type="entry name" value="Phosphorylase Kinase, domain 1"/>
    <property type="match status" value="1"/>
</dbReference>
<proteinExistence type="predicted"/>
<dbReference type="GO" id="GO:0005634">
    <property type="term" value="C:nucleus"/>
    <property type="evidence" value="ECO:0007669"/>
    <property type="project" value="TreeGrafter"/>
</dbReference>
<keyword evidence="3" id="KW-1185">Reference proteome</keyword>
<feature type="region of interest" description="Disordered" evidence="1">
    <location>
        <begin position="379"/>
        <end position="406"/>
    </location>
</feature>
<feature type="compositionally biased region" description="Basic and acidic residues" evidence="1">
    <location>
        <begin position="308"/>
        <end position="318"/>
    </location>
</feature>
<name>A0A1Y2AGI9_9FUNG</name>
<sequence length="816" mass="94048">MSATTKCLRFKEPEVDDYVVYKYTESESSNEEDVEKTETELEDIKEETEEDVEAIDEKATNKTLISENTIKSSIEILNSDVQNNKKNNKINNNRNDIKNDNINDDKNENNDKDITSSSNQSLNKNEKDNDNKSDRSTDRKTYESMESFEIYKDGDSAIIEGIPQIEIKLNISRDNLLASQAVNNNSSSNQSINNNNSNNNNANNANSNKKNIKININSQNNENDLLNTTNNNSSNLEGLNEENKKSNSRSSSRNSLVGSSNKSNNRKENIKNILGKRSESSLIFRSTSSSLNIPRAEGNSRNQMSVADRSKERKEQSQKKMIQRKLMREKLRNQMNERKEKKTTKDVSININNLENNNNEINKNNGKIKLVLREKPLSKNTSLTNSDENSDTIVNTNPYAPQNKPKDSEIILKDDEDINKILKEIGETHFLVDDTNINLENILNILGQTEVDTIDNTIGIEILETATHMKNFEHGAIFRLSSENNYILKIIPFDPERNDLDLNRNFEDNQVSLKTVLQEVMAMTVLSHLHITGEVSGIKDEENAITLNIEDEEVNNEKKILAFARPEGMWICRGSTNQTFNYEFQNYQLNEFNRNQYFLVTLYNDEGEIVNSNSNLNRSFEQIKSILWQICYSLALAEESVGFEHRELYPECILVKEVPREELIYKINNREIVKDNYGVKAVILDYSRSRLEYCGKVYYSDLTGVIYDDPSKKKSLEDLKTTLNSIWYQTAPIVNRSSFADLIQSFAWIVECDKAMMNWLYNNMLEFAVRVEYNMKSMKESLNDPFWDLTKKNWEVCEKRKLTNDYNNTEGECLIL</sequence>
<reference evidence="2 3" key="1">
    <citation type="submission" date="2016-08" db="EMBL/GenBank/DDBJ databases">
        <title>A Parts List for Fungal Cellulosomes Revealed by Comparative Genomics.</title>
        <authorList>
            <consortium name="DOE Joint Genome Institute"/>
            <person name="Haitjema C.H."/>
            <person name="Gilmore S.P."/>
            <person name="Henske J.K."/>
            <person name="Solomon K.V."/>
            <person name="De Groot R."/>
            <person name="Kuo A."/>
            <person name="Mondo S.J."/>
            <person name="Salamov A.A."/>
            <person name="Labutti K."/>
            <person name="Zhao Z."/>
            <person name="Chiniquy J."/>
            <person name="Barry K."/>
            <person name="Brewer H.M."/>
            <person name="Purvine S.O."/>
            <person name="Wright A.T."/>
            <person name="Boxma B."/>
            <person name="Van Alen T."/>
            <person name="Hackstein J.H."/>
            <person name="Baker S.E."/>
            <person name="Grigoriev I.V."/>
            <person name="O'Malley M.A."/>
        </authorList>
    </citation>
    <scope>NUCLEOTIDE SEQUENCE [LARGE SCALE GENOMIC DNA]</scope>
    <source>
        <strain evidence="2 3">G1</strain>
    </source>
</reference>
<gene>
    <name evidence="2" type="ORF">LY90DRAFT_141727</name>
</gene>
<evidence type="ECO:0000313" key="3">
    <source>
        <dbReference type="Proteomes" id="UP000193920"/>
    </source>
</evidence>
<evidence type="ECO:0008006" key="4">
    <source>
        <dbReference type="Google" id="ProtNLM"/>
    </source>
</evidence>
<dbReference type="STRING" id="1754190.A0A1Y2AGI9"/>
<dbReference type="InterPro" id="IPR011009">
    <property type="entry name" value="Kinase-like_dom_sf"/>
</dbReference>
<comment type="caution">
    <text evidence="2">The sequence shown here is derived from an EMBL/GenBank/DDBJ whole genome shotgun (WGS) entry which is preliminary data.</text>
</comment>
<feature type="region of interest" description="Disordered" evidence="1">
    <location>
        <begin position="186"/>
        <end position="208"/>
    </location>
</feature>
<feature type="region of interest" description="Disordered" evidence="1">
    <location>
        <begin position="292"/>
        <end position="349"/>
    </location>
</feature>
<dbReference type="GO" id="GO:0072354">
    <property type="term" value="F:histone H3T3 kinase activity"/>
    <property type="evidence" value="ECO:0007669"/>
    <property type="project" value="TreeGrafter"/>
</dbReference>
<feature type="region of interest" description="Disordered" evidence="1">
    <location>
        <begin position="24"/>
        <end position="59"/>
    </location>
</feature>
<dbReference type="PANTHER" id="PTHR24419">
    <property type="entry name" value="INTERLEUKIN-1 RECEPTOR-ASSOCIATED KINASE"/>
    <property type="match status" value="1"/>
</dbReference>
<protein>
    <recommendedName>
        <fullName evidence="4">Protein kinase domain-containing protein</fullName>
    </recommendedName>
</protein>
<dbReference type="GO" id="GO:0005737">
    <property type="term" value="C:cytoplasm"/>
    <property type="evidence" value="ECO:0007669"/>
    <property type="project" value="TreeGrafter"/>
</dbReference>
<evidence type="ECO:0000313" key="2">
    <source>
        <dbReference type="EMBL" id="ORY21410.1"/>
    </source>
</evidence>
<dbReference type="GO" id="GO:0000278">
    <property type="term" value="P:mitotic cell cycle"/>
    <property type="evidence" value="ECO:0007669"/>
    <property type="project" value="TreeGrafter"/>
</dbReference>
<dbReference type="SUPFAM" id="SSF56112">
    <property type="entry name" value="Protein kinase-like (PK-like)"/>
    <property type="match status" value="1"/>
</dbReference>
<evidence type="ECO:0000256" key="1">
    <source>
        <dbReference type="SAM" id="MobiDB-lite"/>
    </source>
</evidence>
<dbReference type="Pfam" id="PF12330">
    <property type="entry name" value="Haspin_kinase"/>
    <property type="match status" value="1"/>
</dbReference>
<dbReference type="EMBL" id="MCOG01000266">
    <property type="protein sequence ID" value="ORY21410.1"/>
    <property type="molecule type" value="Genomic_DNA"/>
</dbReference>
<dbReference type="PANTHER" id="PTHR24419:SF18">
    <property type="entry name" value="SERINE_THREONINE-PROTEIN KINASE HASPIN"/>
    <property type="match status" value="1"/>
</dbReference>
<dbReference type="Proteomes" id="UP000193920">
    <property type="component" value="Unassembled WGS sequence"/>
</dbReference>
<feature type="region of interest" description="Disordered" evidence="1">
    <location>
        <begin position="221"/>
        <end position="274"/>
    </location>
</feature>
<feature type="compositionally biased region" description="Basic and acidic residues" evidence="1">
    <location>
        <begin position="124"/>
        <end position="141"/>
    </location>
</feature>
<dbReference type="GO" id="GO:0035556">
    <property type="term" value="P:intracellular signal transduction"/>
    <property type="evidence" value="ECO:0007669"/>
    <property type="project" value="TreeGrafter"/>
</dbReference>
<feature type="compositionally biased region" description="Low complexity" evidence="1">
    <location>
        <begin position="248"/>
        <end position="263"/>
    </location>
</feature>
<organism evidence="2 3">
    <name type="scientific">Neocallimastix californiae</name>
    <dbReference type="NCBI Taxonomy" id="1754190"/>
    <lineage>
        <taxon>Eukaryota</taxon>
        <taxon>Fungi</taxon>
        <taxon>Fungi incertae sedis</taxon>
        <taxon>Chytridiomycota</taxon>
        <taxon>Chytridiomycota incertae sedis</taxon>
        <taxon>Neocallimastigomycetes</taxon>
        <taxon>Neocallimastigales</taxon>
        <taxon>Neocallimastigaceae</taxon>
        <taxon>Neocallimastix</taxon>
    </lineage>
</organism>
<accession>A0A1Y2AGI9</accession>
<feature type="compositionally biased region" description="Basic and acidic residues" evidence="1">
    <location>
        <begin position="326"/>
        <end position="345"/>
    </location>
</feature>
<feature type="compositionally biased region" description="Acidic residues" evidence="1">
    <location>
        <begin position="28"/>
        <end position="54"/>
    </location>
</feature>
<dbReference type="AlphaFoldDB" id="A0A1Y2AGI9"/>
<feature type="compositionally biased region" description="Basic and acidic residues" evidence="1">
    <location>
        <begin position="95"/>
        <end position="114"/>
    </location>
</feature>
<feature type="compositionally biased region" description="Polar residues" evidence="1">
    <location>
        <begin position="379"/>
        <end position="400"/>
    </location>
</feature>
<feature type="region of interest" description="Disordered" evidence="1">
    <location>
        <begin position="84"/>
        <end position="141"/>
    </location>
</feature>
<feature type="compositionally biased region" description="Low complexity" evidence="1">
    <location>
        <begin position="221"/>
        <end position="238"/>
    </location>
</feature>
<dbReference type="OrthoDB" id="5327538at2759"/>